<name>A0A1R2APT0_9CILI</name>
<dbReference type="OrthoDB" id="45007at2759"/>
<evidence type="ECO:0000313" key="5">
    <source>
        <dbReference type="EMBL" id="OMJ66517.1"/>
    </source>
</evidence>
<dbReference type="Gene3D" id="3.60.21.10">
    <property type="match status" value="1"/>
</dbReference>
<evidence type="ECO:0000259" key="3">
    <source>
        <dbReference type="Pfam" id="PF00149"/>
    </source>
</evidence>
<evidence type="ECO:0000259" key="4">
    <source>
        <dbReference type="Pfam" id="PF14008"/>
    </source>
</evidence>
<comment type="caution">
    <text evidence="5">The sequence shown here is derived from an EMBL/GenBank/DDBJ whole genome shotgun (WGS) entry which is preliminary data.</text>
</comment>
<evidence type="ECO:0000256" key="1">
    <source>
        <dbReference type="ARBA" id="ARBA00023180"/>
    </source>
</evidence>
<evidence type="ECO:0000256" key="2">
    <source>
        <dbReference type="SAM" id="SignalP"/>
    </source>
</evidence>
<accession>A0A1R2APT0</accession>
<keyword evidence="1" id="KW-0325">Glycoprotein</keyword>
<dbReference type="InterPro" id="IPR004843">
    <property type="entry name" value="Calcineurin-like_PHP"/>
</dbReference>
<gene>
    <name evidence="5" type="ORF">SteCoe_36608</name>
</gene>
<dbReference type="CDD" id="cd00839">
    <property type="entry name" value="MPP_PAPs"/>
    <property type="match status" value="1"/>
</dbReference>
<dbReference type="Pfam" id="PF00149">
    <property type="entry name" value="Metallophos"/>
    <property type="match status" value="1"/>
</dbReference>
<keyword evidence="2" id="KW-0732">Signal</keyword>
<evidence type="ECO:0000313" key="6">
    <source>
        <dbReference type="Proteomes" id="UP000187209"/>
    </source>
</evidence>
<protein>
    <recommendedName>
        <fullName evidence="7">Acid phosphatase</fullName>
    </recommendedName>
</protein>
<dbReference type="Pfam" id="PF14008">
    <property type="entry name" value="Metallophos_C"/>
    <property type="match status" value="1"/>
</dbReference>
<dbReference type="PANTHER" id="PTHR45867">
    <property type="entry name" value="PURPLE ACID PHOSPHATASE"/>
    <property type="match status" value="1"/>
</dbReference>
<dbReference type="InterPro" id="IPR041792">
    <property type="entry name" value="MPP_PAP"/>
</dbReference>
<dbReference type="InterPro" id="IPR029052">
    <property type="entry name" value="Metallo-depent_PP-like"/>
</dbReference>
<dbReference type="SUPFAM" id="SSF56300">
    <property type="entry name" value="Metallo-dependent phosphatases"/>
    <property type="match status" value="1"/>
</dbReference>
<evidence type="ECO:0008006" key="7">
    <source>
        <dbReference type="Google" id="ProtNLM"/>
    </source>
</evidence>
<organism evidence="5 6">
    <name type="scientific">Stentor coeruleus</name>
    <dbReference type="NCBI Taxonomy" id="5963"/>
    <lineage>
        <taxon>Eukaryota</taxon>
        <taxon>Sar</taxon>
        <taxon>Alveolata</taxon>
        <taxon>Ciliophora</taxon>
        <taxon>Postciliodesmatophora</taxon>
        <taxon>Heterotrichea</taxon>
        <taxon>Heterotrichida</taxon>
        <taxon>Stentoridae</taxon>
        <taxon>Stentor</taxon>
    </lineage>
</organism>
<proteinExistence type="predicted"/>
<feature type="chain" id="PRO_5012525988" description="Acid phosphatase" evidence="2">
    <location>
        <begin position="18"/>
        <end position="409"/>
    </location>
</feature>
<feature type="domain" description="Calcineurin-like phosphoesterase" evidence="3">
    <location>
        <begin position="136"/>
        <end position="309"/>
    </location>
</feature>
<feature type="domain" description="Purple acid phosphatase C-terminal" evidence="4">
    <location>
        <begin position="334"/>
        <end position="394"/>
    </location>
</feature>
<feature type="signal peptide" evidence="2">
    <location>
        <begin position="1"/>
        <end position="17"/>
    </location>
</feature>
<dbReference type="EMBL" id="MPUH01001698">
    <property type="protein sequence ID" value="OMJ66517.1"/>
    <property type="molecule type" value="Genomic_DNA"/>
</dbReference>
<dbReference type="GO" id="GO:0016787">
    <property type="term" value="F:hydrolase activity"/>
    <property type="evidence" value="ECO:0007669"/>
    <property type="project" value="InterPro"/>
</dbReference>
<sequence length="409" mass="45028">MNYWYLSLLLCFTLCLSQTQVQVHVSLGSTPGLISFVWSTRIATPTSVVRIATPTDWTYYSGSASSFVDGNNSWSISTVQSQLSVGGSYTYQVGCNITGFSSSYQLQVPVDSTPSTFFMYGDLATEFDGKPSWSDIQAIAKSYGAQAIVQAGDMAYNLCSNSSTWGDLFMQDLQPVASYIPYQVCAGNHEAVDSYVNYLARFAMPGAKLYYTFTLGYVRFLAIHTEAFLTETDLLPDMMSFIKSVLNRSTEDRNKYPWMVVFGHRPMYCMSLDKAKTCGKEATTIKSYMEAMMNQYGVDLYISGHEHNYQRSAPVYQGNIVGPSVGNLFVNPTAPIYIVTGGAGNDGPNDPVTMSGAPVWTIAVQQDLSFSMITTNSTHLVWKQLLSANNTISDAFTIIKTQNTILSTS</sequence>
<dbReference type="AlphaFoldDB" id="A0A1R2APT0"/>
<dbReference type="InterPro" id="IPR025733">
    <property type="entry name" value="PAPs_C"/>
</dbReference>
<reference evidence="5 6" key="1">
    <citation type="submission" date="2016-11" db="EMBL/GenBank/DDBJ databases">
        <title>The macronuclear genome of Stentor coeruleus: a giant cell with tiny introns.</title>
        <authorList>
            <person name="Slabodnick M."/>
            <person name="Ruby J.G."/>
            <person name="Reiff S.B."/>
            <person name="Swart E.C."/>
            <person name="Gosai S."/>
            <person name="Prabakaran S."/>
            <person name="Witkowska E."/>
            <person name="Larue G.E."/>
            <person name="Fisher S."/>
            <person name="Freeman R.M."/>
            <person name="Gunawardena J."/>
            <person name="Chu W."/>
            <person name="Stover N.A."/>
            <person name="Gregory B.D."/>
            <person name="Nowacki M."/>
            <person name="Derisi J."/>
            <person name="Roy S.W."/>
            <person name="Marshall W.F."/>
            <person name="Sood P."/>
        </authorList>
    </citation>
    <scope>NUCLEOTIDE SEQUENCE [LARGE SCALE GENOMIC DNA]</scope>
    <source>
        <strain evidence="5">WM001</strain>
    </source>
</reference>
<keyword evidence="6" id="KW-1185">Reference proteome</keyword>
<dbReference type="Proteomes" id="UP000187209">
    <property type="component" value="Unassembled WGS sequence"/>
</dbReference>